<reference evidence="7" key="2">
    <citation type="submission" date="2025-08" db="UniProtKB">
        <authorList>
            <consortium name="RefSeq"/>
        </authorList>
    </citation>
    <scope>IDENTIFICATION</scope>
    <source>
        <tissue evidence="7">Leaf</tissue>
    </source>
</reference>
<proteinExistence type="predicted"/>
<protein>
    <recommendedName>
        <fullName evidence="8">TF-B3 domain-containing protein</fullName>
    </recommendedName>
</protein>
<evidence type="ECO:0000256" key="3">
    <source>
        <dbReference type="ARBA" id="ARBA00023125"/>
    </source>
</evidence>
<comment type="subcellular location">
    <subcellularLocation>
        <location evidence="1">Nucleus</location>
    </subcellularLocation>
</comment>
<keyword evidence="2" id="KW-0805">Transcription regulation</keyword>
<keyword evidence="5" id="KW-0539">Nucleus</keyword>
<keyword evidence="6" id="KW-1185">Reference proteome</keyword>
<sequence length="333" mass="38137">MKIRAAYHQAMMMTGNVDPTHPLPFSTCTTHLHLHPENPNNHSTDHSLNNTIDINSVPVSIIKKRSNALAFDLIDLQDKPNPKKHCFRVKGPNLTLKLLLSEPHPHPSDDDHDQNNIINPVPVSMINNHGVRVVPQNPPIRRSRPKKLKTASCLNQQDRCHSDDQVLKLLHQHIDANNLEFKDVSDAKLILEKKLTDSDLKDDQARLAIPKLQTTEFLTPDEETFLATKIDVNKNKNNHIDVKVIMESSVYDMCLSRWNYGNNNSNWKYVLKNEWKKLKMDKDLNAGDIIRIVSFRSEKCLNFAIIGPKRAIKLQDGSCFKLFGTIMETSPWW</sequence>
<accession>A0ABM3R1U8</accession>
<gene>
    <name evidence="7" type="primary">LOC130464173</name>
</gene>
<dbReference type="SUPFAM" id="SSF101936">
    <property type="entry name" value="DNA-binding pseudobarrel domain"/>
    <property type="match status" value="1"/>
</dbReference>
<name>A0ABM3R1U8_SPIOL</name>
<keyword evidence="4" id="KW-0804">Transcription</keyword>
<evidence type="ECO:0000256" key="1">
    <source>
        <dbReference type="ARBA" id="ARBA00004123"/>
    </source>
</evidence>
<evidence type="ECO:0000256" key="2">
    <source>
        <dbReference type="ARBA" id="ARBA00023015"/>
    </source>
</evidence>
<dbReference type="Proteomes" id="UP000813463">
    <property type="component" value="Chromosome 6"/>
</dbReference>
<organism evidence="6 7">
    <name type="scientific">Spinacia oleracea</name>
    <name type="common">Spinach</name>
    <dbReference type="NCBI Taxonomy" id="3562"/>
    <lineage>
        <taxon>Eukaryota</taxon>
        <taxon>Viridiplantae</taxon>
        <taxon>Streptophyta</taxon>
        <taxon>Embryophyta</taxon>
        <taxon>Tracheophyta</taxon>
        <taxon>Spermatophyta</taxon>
        <taxon>Magnoliopsida</taxon>
        <taxon>eudicotyledons</taxon>
        <taxon>Gunneridae</taxon>
        <taxon>Pentapetalae</taxon>
        <taxon>Caryophyllales</taxon>
        <taxon>Chenopodiaceae</taxon>
        <taxon>Chenopodioideae</taxon>
        <taxon>Anserineae</taxon>
        <taxon>Spinacia</taxon>
    </lineage>
</organism>
<evidence type="ECO:0000313" key="6">
    <source>
        <dbReference type="Proteomes" id="UP000813463"/>
    </source>
</evidence>
<reference evidence="6" key="1">
    <citation type="journal article" date="2021" name="Nat. Commun.">
        <title>Genomic analyses provide insights into spinach domestication and the genetic basis of agronomic traits.</title>
        <authorList>
            <person name="Cai X."/>
            <person name="Sun X."/>
            <person name="Xu C."/>
            <person name="Sun H."/>
            <person name="Wang X."/>
            <person name="Ge C."/>
            <person name="Zhang Z."/>
            <person name="Wang Q."/>
            <person name="Fei Z."/>
            <person name="Jiao C."/>
            <person name="Wang Q."/>
        </authorList>
    </citation>
    <scope>NUCLEOTIDE SEQUENCE [LARGE SCALE GENOMIC DNA]</scope>
    <source>
        <strain evidence="6">cv. Varoflay</strain>
    </source>
</reference>
<dbReference type="InterPro" id="IPR015300">
    <property type="entry name" value="DNA-bd_pseudobarrel_sf"/>
</dbReference>
<evidence type="ECO:0000256" key="5">
    <source>
        <dbReference type="ARBA" id="ARBA00023242"/>
    </source>
</evidence>
<dbReference type="RefSeq" id="XP_056689600.1">
    <property type="nucleotide sequence ID" value="XM_056833622.1"/>
</dbReference>
<dbReference type="InterPro" id="IPR005508">
    <property type="entry name" value="At2g31720-like"/>
</dbReference>
<keyword evidence="3" id="KW-0238">DNA-binding</keyword>
<evidence type="ECO:0000313" key="7">
    <source>
        <dbReference type="RefSeq" id="XP_056689600.1"/>
    </source>
</evidence>
<dbReference type="PANTHER" id="PTHR31541:SF60">
    <property type="entry name" value="TF-B3 DOMAIN-CONTAINING PROTEIN"/>
    <property type="match status" value="1"/>
</dbReference>
<dbReference type="Gene3D" id="2.40.330.10">
    <property type="entry name" value="DNA-binding pseudobarrel domain"/>
    <property type="match status" value="1"/>
</dbReference>
<evidence type="ECO:0008006" key="8">
    <source>
        <dbReference type="Google" id="ProtNLM"/>
    </source>
</evidence>
<evidence type="ECO:0000256" key="4">
    <source>
        <dbReference type="ARBA" id="ARBA00023163"/>
    </source>
</evidence>
<dbReference type="PANTHER" id="PTHR31541">
    <property type="entry name" value="B3 DOMAIN PLANT PROTEIN-RELATED"/>
    <property type="match status" value="1"/>
</dbReference>
<dbReference type="Pfam" id="PF03754">
    <property type="entry name" value="At2g31720-like"/>
    <property type="match status" value="1"/>
</dbReference>
<dbReference type="GeneID" id="130464173"/>